<evidence type="ECO:0000313" key="5">
    <source>
        <dbReference type="Proteomes" id="UP000887013"/>
    </source>
</evidence>
<dbReference type="EMBL" id="BMAW01092618">
    <property type="protein sequence ID" value="GFS55928.1"/>
    <property type="molecule type" value="Genomic_DNA"/>
</dbReference>
<dbReference type="PANTHER" id="PTHR22767">
    <property type="entry name" value="N-TERMINAL ACETYLTRANSFERASE-RELATED"/>
    <property type="match status" value="1"/>
</dbReference>
<dbReference type="AlphaFoldDB" id="A0A8X6ISI7"/>
<evidence type="ECO:0000256" key="2">
    <source>
        <dbReference type="ARBA" id="ARBA00022803"/>
    </source>
</evidence>
<evidence type="ECO:0000313" key="4">
    <source>
        <dbReference type="EMBL" id="GFS55928.1"/>
    </source>
</evidence>
<name>A0A8X6ISI7_NEPPI</name>
<keyword evidence="5" id="KW-1185">Reference proteome</keyword>
<dbReference type="PANTHER" id="PTHR22767:SF3">
    <property type="entry name" value="N-ALPHA-ACETYLTRANSFERASE 25, NATB AUXILIARY SUBUNIT"/>
    <property type="match status" value="1"/>
</dbReference>
<gene>
    <name evidence="4" type="primary">NAA25</name>
    <name evidence="4" type="ORF">NPIL_507391</name>
</gene>
<dbReference type="InterPro" id="IPR019183">
    <property type="entry name" value="NAA25_NatB_aux_su"/>
</dbReference>
<dbReference type="InterPro" id="IPR011990">
    <property type="entry name" value="TPR-like_helical_dom_sf"/>
</dbReference>
<comment type="caution">
    <text evidence="4">The sequence shown here is derived from an EMBL/GenBank/DDBJ whole genome shotgun (WGS) entry which is preliminary data.</text>
</comment>
<evidence type="ECO:0000256" key="3">
    <source>
        <dbReference type="ARBA" id="ARBA00029872"/>
    </source>
</evidence>
<evidence type="ECO:0000256" key="1">
    <source>
        <dbReference type="ARBA" id="ARBA00006298"/>
    </source>
</evidence>
<protein>
    <recommendedName>
        <fullName evidence="3">N-terminal acetyltransferase B complex subunit MDM20 homolog</fullName>
    </recommendedName>
</protein>
<dbReference type="Proteomes" id="UP000887013">
    <property type="component" value="Unassembled WGS sequence"/>
</dbReference>
<dbReference type="GO" id="GO:0031416">
    <property type="term" value="C:NatB complex"/>
    <property type="evidence" value="ECO:0007669"/>
    <property type="project" value="TreeGrafter"/>
</dbReference>
<dbReference type="Gene3D" id="1.25.40.1040">
    <property type="match status" value="1"/>
</dbReference>
<dbReference type="OrthoDB" id="1874341at2759"/>
<dbReference type="SUPFAM" id="SSF48452">
    <property type="entry name" value="TPR-like"/>
    <property type="match status" value="1"/>
</dbReference>
<sequence>MAARSHVDSGVNERRLRPIYDCLDIGNNKKALQEADKLLKKQKDFLCAKALKSLALVRLGRLEDSLNTIREVHAEDPTDDPTLQAMTICYRELQRLELIADAYERATRKDPQNEELLSHLFMSHVRNGDYKKQQQTAMALYKLKPKNPYYFWAVMSIVMQADVADENLSKGMLLPLAERMTEKFVNEGKLEAEAEVQLYLMILERQGKYEKAIQVLEGPLREKLSPYQDTLEKRTAEYLAKLEKWPETNHAYKKLILGNPDQWSYYKEYFNSVCHLVDSNWTPQENSHENFEEAVDNDFQKAIDFIEALVEEQNGTRDGRKLRGPYLAQIKLLDELIRRNESVSKNIGSMVDVLVKFYEQFGTKPSCFIDLSYIMGDISLKEEEIKPVLEKIKASLVLENGTENITLPKDVKQMNRHLCYSRLHHYYGCHLDWDTTQQLTYARELIERYHHALQFGTNLLTTEFQPADNYCLLAAHMLISIWEKTGDERFIGQVLAVLESGLKSSPSNYQIKLLLMKIYNIIGAVGASYNLYESIEVKHVQQETLGYLITDSLQSAALFNIFHNVVTSNIRFYTTNYKDIVDYLLSGYKFGSFTKVPELVEFREKINNSLHYASVSIEKVILDLLHEPKSSQDLEKVLSCMEIDPEKDNRPTNDLADNRDIFIYRMYTEKEKNILDEHVSKSRQEKILWLKIRNLVLRLIAAAFYLYKPNFANDTENNITNGEKRHMINIFTDLITSIKDSVAAINKENMINSIFPIQSPGISRLYKYLQDSHLDTLVAFAKLVQNVHGLVEGYTTDKSDNKDDFEVVNIIKNNFQDSLKRLQEISRNKDSSSPTLVKSFFEDLMNTVETLSLGIIFVYICHAMLKPIWNSLIKRGKKKKENIPAITNQENIVHEITSKVEDSYQTSIKDLSNLVYFKVKYLQSLKWTETQVKILDIWERLVRKESKKQYTINFDKETTGKRSAGKLHAVFDEVGAGNVNMEIWIKFHYESNGTATKS</sequence>
<reference evidence="4" key="1">
    <citation type="submission" date="2020-08" db="EMBL/GenBank/DDBJ databases">
        <title>Multicomponent nature underlies the extraordinary mechanical properties of spider dragline silk.</title>
        <authorList>
            <person name="Kono N."/>
            <person name="Nakamura H."/>
            <person name="Mori M."/>
            <person name="Yoshida Y."/>
            <person name="Ohtoshi R."/>
            <person name="Malay A.D."/>
            <person name="Moran D.A.P."/>
            <person name="Tomita M."/>
            <person name="Numata K."/>
            <person name="Arakawa K."/>
        </authorList>
    </citation>
    <scope>NUCLEOTIDE SEQUENCE</scope>
</reference>
<dbReference type="Pfam" id="PF09797">
    <property type="entry name" value="NatB_MDM20"/>
    <property type="match status" value="1"/>
</dbReference>
<proteinExistence type="inferred from homology"/>
<accession>A0A8X6ISI7</accession>
<keyword evidence="2" id="KW-0802">TPR repeat</keyword>
<organism evidence="4 5">
    <name type="scientific">Nephila pilipes</name>
    <name type="common">Giant wood spider</name>
    <name type="synonym">Nephila maculata</name>
    <dbReference type="NCBI Taxonomy" id="299642"/>
    <lineage>
        <taxon>Eukaryota</taxon>
        <taxon>Metazoa</taxon>
        <taxon>Ecdysozoa</taxon>
        <taxon>Arthropoda</taxon>
        <taxon>Chelicerata</taxon>
        <taxon>Arachnida</taxon>
        <taxon>Araneae</taxon>
        <taxon>Araneomorphae</taxon>
        <taxon>Entelegynae</taxon>
        <taxon>Araneoidea</taxon>
        <taxon>Nephilidae</taxon>
        <taxon>Nephila</taxon>
    </lineage>
</organism>
<comment type="similarity">
    <text evidence="1">Belongs to the MDM20/NAA25 family.</text>
</comment>